<dbReference type="Gene3D" id="1.10.287.70">
    <property type="match status" value="1"/>
</dbReference>
<dbReference type="Proteomes" id="UP000591131">
    <property type="component" value="Unassembled WGS sequence"/>
</dbReference>
<comment type="caution">
    <text evidence="2">The sequence shown here is derived from an EMBL/GenBank/DDBJ whole genome shotgun (WGS) entry which is preliminary data.</text>
</comment>
<dbReference type="AlphaFoldDB" id="A0A7J6KKL0"/>
<evidence type="ECO:0000256" key="1">
    <source>
        <dbReference type="SAM" id="Phobius"/>
    </source>
</evidence>
<protein>
    <submittedName>
        <fullName evidence="2">Uncharacterized protein</fullName>
    </submittedName>
</protein>
<keyword evidence="1" id="KW-0812">Transmembrane</keyword>
<evidence type="ECO:0000313" key="3">
    <source>
        <dbReference type="Proteomes" id="UP000591131"/>
    </source>
</evidence>
<sequence>MLIGEWPFDDFDQYENQGVMVFYMILFGVVMFFMVLNFFLAIVVDSFESTKQEIEEYKVEGSLFSDVWHLMVQFVMRQMRRWPSRALFVEKLSLYREDAAKRTGAAVEDESGIVVQTSETKRVVLEKFRT</sequence>
<accession>A0A7J6KKL0</accession>
<keyword evidence="1" id="KW-0472">Membrane</keyword>
<name>A0A7J6KKL0_PERCH</name>
<keyword evidence="1" id="KW-1133">Transmembrane helix</keyword>
<organism evidence="2 3">
    <name type="scientific">Perkinsus chesapeaki</name>
    <name type="common">Clam parasite</name>
    <name type="synonym">Perkinsus andrewsi</name>
    <dbReference type="NCBI Taxonomy" id="330153"/>
    <lineage>
        <taxon>Eukaryota</taxon>
        <taxon>Sar</taxon>
        <taxon>Alveolata</taxon>
        <taxon>Perkinsozoa</taxon>
        <taxon>Perkinsea</taxon>
        <taxon>Perkinsida</taxon>
        <taxon>Perkinsidae</taxon>
        <taxon>Perkinsus</taxon>
    </lineage>
</organism>
<dbReference type="EMBL" id="JAAPAO010002563">
    <property type="protein sequence ID" value="KAF4647504.1"/>
    <property type="molecule type" value="Genomic_DNA"/>
</dbReference>
<evidence type="ECO:0000313" key="2">
    <source>
        <dbReference type="EMBL" id="KAF4647504.1"/>
    </source>
</evidence>
<feature type="non-terminal residue" evidence="2">
    <location>
        <position position="1"/>
    </location>
</feature>
<keyword evidence="3" id="KW-1185">Reference proteome</keyword>
<feature type="transmembrane region" description="Helical" evidence="1">
    <location>
        <begin position="20"/>
        <end position="44"/>
    </location>
</feature>
<dbReference type="OrthoDB" id="10550511at2759"/>
<gene>
    <name evidence="2" type="ORF">FOL47_004512</name>
</gene>
<reference evidence="2 3" key="1">
    <citation type="submission" date="2020-04" db="EMBL/GenBank/DDBJ databases">
        <title>Perkinsus chesapeaki whole genome sequence.</title>
        <authorList>
            <person name="Bogema D.R."/>
        </authorList>
    </citation>
    <scope>NUCLEOTIDE SEQUENCE [LARGE SCALE GENOMIC DNA]</scope>
    <source>
        <strain evidence="2">ATCC PRA-425</strain>
    </source>
</reference>
<proteinExistence type="predicted"/>